<evidence type="ECO:0000313" key="4">
    <source>
        <dbReference type="EMBL" id="KDQ54523.1"/>
    </source>
</evidence>
<evidence type="ECO:0000256" key="2">
    <source>
        <dbReference type="SAM" id="Phobius"/>
    </source>
</evidence>
<evidence type="ECO:0000256" key="3">
    <source>
        <dbReference type="SAM" id="SignalP"/>
    </source>
</evidence>
<keyword evidence="2" id="KW-0812">Transmembrane</keyword>
<dbReference type="OrthoDB" id="2564485at2759"/>
<dbReference type="AlphaFoldDB" id="A0A067PHZ4"/>
<dbReference type="STRING" id="933084.A0A067PHZ4"/>
<name>A0A067PHZ4_9AGAM</name>
<protein>
    <submittedName>
        <fullName evidence="4">Uncharacterized protein</fullName>
    </submittedName>
</protein>
<feature type="transmembrane region" description="Helical" evidence="2">
    <location>
        <begin position="356"/>
        <end position="382"/>
    </location>
</feature>
<keyword evidence="2" id="KW-0472">Membrane</keyword>
<dbReference type="EMBL" id="KL197728">
    <property type="protein sequence ID" value="KDQ54523.1"/>
    <property type="molecule type" value="Genomic_DNA"/>
</dbReference>
<dbReference type="HOGENOM" id="CLU_033918_1_0_1"/>
<sequence length="501" mass="55232">MTLIILTLLNVAVQGYDSIVVIRSDYNYTQPMWWTPLVPAALRPSTTCSNHLLNMEKGVSTAFPYTATPMSMCYDASERYIDTFVVMVESSTATVKAWALYTCSNTPSPEFMIVARWEFVIPESGDTFVPTANQLPRMGVEVRYQVYNVLGRLSQDLLAAVASPPGPGLYPFVRVGVAGTTYCPSFQNSDGTMINSNYSPTPQDRLQCWQASLQLGLNSGQASWANGLSSYELTTSDGDPTPYTNFLKALSGAAEIDLGIYKPNCIYSNMTMLNETIEPYALPNGSHFFASPGDYILSWPYSALSSLANNFSGSQILRMYPKESESYGYIPMSSLVKQPAVINVSYLCRELQIKSVLSFIVSVFVGTASMFMAWLAFGLYVASTLAKRSPESNYCEGSLKSRRESYRLKRTSSTRSSRSAYNLGSARDSQDDWQDWSKAFSDTISPSDERVESVPHDSRAWFSDPTPVDVLPAGAGRGTRPSGVWVGWSSESSNLLENTPH</sequence>
<proteinExistence type="predicted"/>
<dbReference type="Proteomes" id="UP000027265">
    <property type="component" value="Unassembled WGS sequence"/>
</dbReference>
<dbReference type="InParanoid" id="A0A067PHZ4"/>
<evidence type="ECO:0000313" key="5">
    <source>
        <dbReference type="Proteomes" id="UP000027265"/>
    </source>
</evidence>
<feature type="chain" id="PRO_5012768402" evidence="3">
    <location>
        <begin position="16"/>
        <end position="501"/>
    </location>
</feature>
<evidence type="ECO:0000256" key="1">
    <source>
        <dbReference type="SAM" id="MobiDB-lite"/>
    </source>
</evidence>
<accession>A0A067PHZ4</accession>
<organism evidence="4 5">
    <name type="scientific">Jaapia argillacea MUCL 33604</name>
    <dbReference type="NCBI Taxonomy" id="933084"/>
    <lineage>
        <taxon>Eukaryota</taxon>
        <taxon>Fungi</taxon>
        <taxon>Dikarya</taxon>
        <taxon>Basidiomycota</taxon>
        <taxon>Agaricomycotina</taxon>
        <taxon>Agaricomycetes</taxon>
        <taxon>Agaricomycetidae</taxon>
        <taxon>Jaapiales</taxon>
        <taxon>Jaapiaceae</taxon>
        <taxon>Jaapia</taxon>
    </lineage>
</organism>
<keyword evidence="2" id="KW-1133">Transmembrane helix</keyword>
<keyword evidence="3" id="KW-0732">Signal</keyword>
<keyword evidence="5" id="KW-1185">Reference proteome</keyword>
<reference evidence="5" key="1">
    <citation type="journal article" date="2014" name="Proc. Natl. Acad. Sci. U.S.A.">
        <title>Extensive sampling of basidiomycete genomes demonstrates inadequacy of the white-rot/brown-rot paradigm for wood decay fungi.</title>
        <authorList>
            <person name="Riley R."/>
            <person name="Salamov A.A."/>
            <person name="Brown D.W."/>
            <person name="Nagy L.G."/>
            <person name="Floudas D."/>
            <person name="Held B.W."/>
            <person name="Levasseur A."/>
            <person name="Lombard V."/>
            <person name="Morin E."/>
            <person name="Otillar R."/>
            <person name="Lindquist E.A."/>
            <person name="Sun H."/>
            <person name="LaButti K.M."/>
            <person name="Schmutz J."/>
            <person name="Jabbour D."/>
            <person name="Luo H."/>
            <person name="Baker S.E."/>
            <person name="Pisabarro A.G."/>
            <person name="Walton J.D."/>
            <person name="Blanchette R.A."/>
            <person name="Henrissat B."/>
            <person name="Martin F."/>
            <person name="Cullen D."/>
            <person name="Hibbett D.S."/>
            <person name="Grigoriev I.V."/>
        </authorList>
    </citation>
    <scope>NUCLEOTIDE SEQUENCE [LARGE SCALE GENOMIC DNA]</scope>
    <source>
        <strain evidence="5">MUCL 33604</strain>
    </source>
</reference>
<feature type="region of interest" description="Disordered" evidence="1">
    <location>
        <begin position="406"/>
        <end position="430"/>
    </location>
</feature>
<gene>
    <name evidence="4" type="ORF">JAAARDRAFT_209247</name>
</gene>
<feature type="signal peptide" evidence="3">
    <location>
        <begin position="1"/>
        <end position="15"/>
    </location>
</feature>